<dbReference type="AlphaFoldDB" id="A0A6J7HL16"/>
<evidence type="ECO:0000313" key="3">
    <source>
        <dbReference type="EMBL" id="CAB4916840.1"/>
    </source>
</evidence>
<evidence type="ECO:0000256" key="1">
    <source>
        <dbReference type="ARBA" id="ARBA00022801"/>
    </source>
</evidence>
<dbReference type="InterPro" id="IPR036526">
    <property type="entry name" value="C-N_Hydrolase_sf"/>
</dbReference>
<gene>
    <name evidence="3" type="ORF">UFOPK3564_01614</name>
</gene>
<accession>A0A6J7HL16</accession>
<keyword evidence="1" id="KW-0378">Hydrolase</keyword>
<dbReference type="Gene3D" id="3.60.110.10">
    <property type="entry name" value="Carbon-nitrogen hydrolase"/>
    <property type="match status" value="1"/>
</dbReference>
<dbReference type="GO" id="GO:0033388">
    <property type="term" value="P:putrescine biosynthetic process from arginine"/>
    <property type="evidence" value="ECO:0007669"/>
    <property type="project" value="TreeGrafter"/>
</dbReference>
<dbReference type="GO" id="GO:0050126">
    <property type="term" value="F:N-carbamoylputrescine amidase activity"/>
    <property type="evidence" value="ECO:0007669"/>
    <property type="project" value="TreeGrafter"/>
</dbReference>
<dbReference type="InterPro" id="IPR050345">
    <property type="entry name" value="Aliph_Amidase/BUP"/>
</dbReference>
<dbReference type="PANTHER" id="PTHR43674">
    <property type="entry name" value="NITRILASE C965.09-RELATED"/>
    <property type="match status" value="1"/>
</dbReference>
<dbReference type="PROSITE" id="PS50263">
    <property type="entry name" value="CN_HYDROLASE"/>
    <property type="match status" value="1"/>
</dbReference>
<reference evidence="3" key="1">
    <citation type="submission" date="2020-05" db="EMBL/GenBank/DDBJ databases">
        <authorList>
            <person name="Chiriac C."/>
            <person name="Salcher M."/>
            <person name="Ghai R."/>
            <person name="Kavagutti S V."/>
        </authorList>
    </citation>
    <scope>NUCLEOTIDE SEQUENCE</scope>
</reference>
<dbReference type="Pfam" id="PF00795">
    <property type="entry name" value="CN_hydrolase"/>
    <property type="match status" value="1"/>
</dbReference>
<protein>
    <submittedName>
        <fullName evidence="3">Unannotated protein</fullName>
    </submittedName>
</protein>
<evidence type="ECO:0000259" key="2">
    <source>
        <dbReference type="PROSITE" id="PS50263"/>
    </source>
</evidence>
<dbReference type="SUPFAM" id="SSF56317">
    <property type="entry name" value="Carbon-nitrogen hydrolase"/>
    <property type="match status" value="1"/>
</dbReference>
<dbReference type="PANTHER" id="PTHR43674:SF2">
    <property type="entry name" value="BETA-UREIDOPROPIONASE"/>
    <property type="match status" value="1"/>
</dbReference>
<proteinExistence type="predicted"/>
<organism evidence="3">
    <name type="scientific">freshwater metagenome</name>
    <dbReference type="NCBI Taxonomy" id="449393"/>
    <lineage>
        <taxon>unclassified sequences</taxon>
        <taxon>metagenomes</taxon>
        <taxon>ecological metagenomes</taxon>
    </lineage>
</organism>
<dbReference type="InterPro" id="IPR003010">
    <property type="entry name" value="C-N_Hydrolase"/>
</dbReference>
<feature type="domain" description="CN hydrolase" evidence="2">
    <location>
        <begin position="5"/>
        <end position="235"/>
    </location>
</feature>
<sequence>MHDVLTIAVAQPASRLGDVVANAAAHAEAIRRADARLVVLPELSLTGYDHGLRADAVPDGAWRPLVDACADAGCVALVGAPVPAPGGGTSIATVAVDPSGTRVAYRKTWLGADEAGHYVPGDAPAVLTVDGWRVGLGICRDTGIAQHVQDVAALGIDLYVAGLVHAPEELAEQDARGRRIAAATGAHVGFASFAGPTGGGYAATAGTSTVWSPDGDVLARAGSGPGDVAVVEIRRPSTQRLPRSAPLP</sequence>
<name>A0A6J7HL16_9ZZZZ</name>
<dbReference type="EMBL" id="CAFBMK010000085">
    <property type="protein sequence ID" value="CAB4916840.1"/>
    <property type="molecule type" value="Genomic_DNA"/>
</dbReference>